<proteinExistence type="inferred from homology"/>
<dbReference type="Gene3D" id="1.10.10.10">
    <property type="entry name" value="Winged helix-like DNA-binding domain superfamily/Winged helix DNA-binding domain"/>
    <property type="match status" value="2"/>
</dbReference>
<dbReference type="Proteomes" id="UP000283442">
    <property type="component" value="Unassembled WGS sequence"/>
</dbReference>
<reference evidence="3 4" key="1">
    <citation type="submission" date="2018-08" db="EMBL/GenBank/DDBJ databases">
        <title>A genome reference for cultivated species of the human gut microbiota.</title>
        <authorList>
            <person name="Zou Y."/>
            <person name="Xue W."/>
            <person name="Luo G."/>
        </authorList>
    </citation>
    <scope>NUCLEOTIDE SEQUENCE [LARGE SCALE GENOMIC DNA]</scope>
    <source>
        <strain evidence="3 4">AM25-21AC</strain>
    </source>
</reference>
<dbReference type="Pfam" id="PF01051">
    <property type="entry name" value="Rep3_N"/>
    <property type="match status" value="1"/>
</dbReference>
<comment type="caution">
    <text evidence="3">The sequence shown here is derived from an EMBL/GenBank/DDBJ whole genome shotgun (WGS) entry which is preliminary data.</text>
</comment>
<dbReference type="AlphaFoldDB" id="A0A414NV51"/>
<name>A0A414NV51_9FIRM</name>
<evidence type="ECO:0000313" key="3">
    <source>
        <dbReference type="EMBL" id="RHF50859.1"/>
    </source>
</evidence>
<dbReference type="RefSeq" id="WP_118176520.1">
    <property type="nucleotide sequence ID" value="NZ_JAQEAO010000007.1"/>
</dbReference>
<dbReference type="InterPro" id="IPR036388">
    <property type="entry name" value="WH-like_DNA-bd_sf"/>
</dbReference>
<dbReference type="Pfam" id="PF21205">
    <property type="entry name" value="Rep3_C"/>
    <property type="match status" value="1"/>
</dbReference>
<dbReference type="GO" id="GO:0003887">
    <property type="term" value="F:DNA-directed DNA polymerase activity"/>
    <property type="evidence" value="ECO:0007669"/>
    <property type="project" value="InterPro"/>
</dbReference>
<feature type="domain" description="Initiator Rep protein WH1" evidence="2">
    <location>
        <begin position="18"/>
        <end position="167"/>
    </location>
</feature>
<gene>
    <name evidence="3" type="ORF">DW674_09475</name>
</gene>
<accession>A0A414NV51</accession>
<dbReference type="GO" id="GO:0006270">
    <property type="term" value="P:DNA replication initiation"/>
    <property type="evidence" value="ECO:0007669"/>
    <property type="project" value="InterPro"/>
</dbReference>
<dbReference type="SUPFAM" id="SSF46785">
    <property type="entry name" value="Winged helix' DNA-binding domain"/>
    <property type="match status" value="2"/>
</dbReference>
<protein>
    <submittedName>
        <fullName evidence="3">Replication initiation protein</fullName>
    </submittedName>
</protein>
<dbReference type="InterPro" id="IPR000525">
    <property type="entry name" value="Initiator_Rep_WH1"/>
</dbReference>
<dbReference type="OrthoDB" id="1661155at2"/>
<evidence type="ECO:0000256" key="1">
    <source>
        <dbReference type="ARBA" id="ARBA00038283"/>
    </source>
</evidence>
<comment type="similarity">
    <text evidence="1">Belongs to the initiator RepB protein family.</text>
</comment>
<dbReference type="InterPro" id="IPR036390">
    <property type="entry name" value="WH_DNA-bd_sf"/>
</dbReference>
<dbReference type="EMBL" id="QRHE01000010">
    <property type="protein sequence ID" value="RHF50859.1"/>
    <property type="molecule type" value="Genomic_DNA"/>
</dbReference>
<organism evidence="3 4">
    <name type="scientific">Mitsuokella multacida</name>
    <dbReference type="NCBI Taxonomy" id="52226"/>
    <lineage>
        <taxon>Bacteria</taxon>
        <taxon>Bacillati</taxon>
        <taxon>Bacillota</taxon>
        <taxon>Negativicutes</taxon>
        <taxon>Selenomonadales</taxon>
        <taxon>Selenomonadaceae</taxon>
        <taxon>Mitsuokella</taxon>
    </lineage>
</organism>
<evidence type="ECO:0000259" key="2">
    <source>
        <dbReference type="Pfam" id="PF01051"/>
    </source>
</evidence>
<evidence type="ECO:0000313" key="4">
    <source>
        <dbReference type="Proteomes" id="UP000283442"/>
    </source>
</evidence>
<sequence>MAQQELYGVDTVNERRPIIYQANPLIEARKAMNALEMRLFLIALQDVNPHLSKNDRFYDKDFPMTHIAPSQVKEILGNGMYMTLLDKTCDSLSKRVLVIRTQDGMKYVPLFAIIQYKKGSGLDIRFNNEMRPYLLDIFEEGKGYTRIAMKQLFYLSSAYGMRLLELMLQYQGFMQDGCIRRHIKLEDLRFMLNVDEEKYQRIQDFCKRILDLPIKEINEKTQYKLSYTKTKTGRKITGFDFVMDCSDVLPETSVPETVQVEMLPNKSFWHGLTRQAVDKLTIICGSNEEFEKRMQYAVTLAKRRNPKNVTAFLYRAIEEDYRRRDQEAREVVEREIKAKAEKEEWELVAQKMFADAIPLDVEEKPFNESTEMGRASVRVVRDALKEGHLNITAKRLLEEQGMSVARFIELYCHR</sequence>